<keyword evidence="4" id="KW-1185">Reference proteome</keyword>
<dbReference type="AlphaFoldDB" id="A0A9N9ELH0"/>
<evidence type="ECO:0000313" key="3">
    <source>
        <dbReference type="EMBL" id="CAG8676494.1"/>
    </source>
</evidence>
<name>A0A9N9ELH0_9GLOM</name>
<feature type="non-terminal residue" evidence="3">
    <location>
        <position position="1"/>
    </location>
</feature>
<organism evidence="3 4">
    <name type="scientific">Paraglomus occultum</name>
    <dbReference type="NCBI Taxonomy" id="144539"/>
    <lineage>
        <taxon>Eukaryota</taxon>
        <taxon>Fungi</taxon>
        <taxon>Fungi incertae sedis</taxon>
        <taxon>Mucoromycota</taxon>
        <taxon>Glomeromycotina</taxon>
        <taxon>Glomeromycetes</taxon>
        <taxon>Paraglomerales</taxon>
        <taxon>Paraglomeraceae</taxon>
        <taxon>Paraglomus</taxon>
    </lineage>
</organism>
<reference evidence="3" key="1">
    <citation type="submission" date="2021-06" db="EMBL/GenBank/DDBJ databases">
        <authorList>
            <person name="Kallberg Y."/>
            <person name="Tangrot J."/>
            <person name="Rosling A."/>
        </authorList>
    </citation>
    <scope>NUCLEOTIDE SEQUENCE</scope>
    <source>
        <strain evidence="3">IA702</strain>
    </source>
</reference>
<dbReference type="Gene3D" id="6.10.250.2520">
    <property type="match status" value="1"/>
</dbReference>
<proteinExistence type="predicted"/>
<dbReference type="InterPro" id="IPR032405">
    <property type="entry name" value="Kinesin_assoc"/>
</dbReference>
<dbReference type="OrthoDB" id="2425611at2759"/>
<dbReference type="Proteomes" id="UP000789572">
    <property type="component" value="Unassembled WGS sequence"/>
</dbReference>
<feature type="domain" description="Kinesin-associated" evidence="2">
    <location>
        <begin position="122"/>
        <end position="164"/>
    </location>
</feature>
<feature type="non-terminal residue" evidence="3">
    <location>
        <position position="164"/>
    </location>
</feature>
<protein>
    <submittedName>
        <fullName evidence="3">1870_t:CDS:1</fullName>
    </submittedName>
</protein>
<gene>
    <name evidence="3" type="ORF">POCULU_LOCUS11259</name>
</gene>
<evidence type="ECO:0000259" key="2">
    <source>
        <dbReference type="Pfam" id="PF16183"/>
    </source>
</evidence>
<evidence type="ECO:0000256" key="1">
    <source>
        <dbReference type="SAM" id="MobiDB-lite"/>
    </source>
</evidence>
<accession>A0A9N9ELH0</accession>
<dbReference type="EMBL" id="CAJVPJ010007601">
    <property type="protein sequence ID" value="CAG8676494.1"/>
    <property type="molecule type" value="Genomic_DNA"/>
</dbReference>
<sequence length="164" mass="18843">DIKKIQVGRRGDNSVEDGSPPGVKEEMQQQLEVQKQEYEEKMRVLKAEKKQMEEKLKMVQEEMQRMFEIQAQAYKETMAKLTAAQATFDPEEVRRERAKTKLSVSLLGISPGDMSYSRGTEHEREKALDELGIMVEKNAVGVHPPKKVPHLINLNEDPLMSEYL</sequence>
<comment type="caution">
    <text evidence="3">The sequence shown here is derived from an EMBL/GenBank/DDBJ whole genome shotgun (WGS) entry which is preliminary data.</text>
</comment>
<dbReference type="Pfam" id="PF16183">
    <property type="entry name" value="Kinesin_assoc"/>
    <property type="match status" value="1"/>
</dbReference>
<evidence type="ECO:0000313" key="4">
    <source>
        <dbReference type="Proteomes" id="UP000789572"/>
    </source>
</evidence>
<feature type="region of interest" description="Disordered" evidence="1">
    <location>
        <begin position="1"/>
        <end position="31"/>
    </location>
</feature>